<reference evidence="6 7" key="1">
    <citation type="submission" date="2018-04" db="EMBL/GenBank/DDBJ databases">
        <title>Polynucleobacter sp. LimPoW16 genome.</title>
        <authorList>
            <person name="Hahn M.W."/>
        </authorList>
    </citation>
    <scope>NUCLEOTIDE SEQUENCE [LARGE SCALE GENOMIC DNA]</scope>
    <source>
        <strain evidence="6 7">LimPoW16</strain>
    </source>
</reference>
<keyword evidence="2 5" id="KW-0812">Transmembrane</keyword>
<dbReference type="InterPro" id="IPR007318">
    <property type="entry name" value="Phopholipid_MeTrfase"/>
</dbReference>
<evidence type="ECO:0000256" key="3">
    <source>
        <dbReference type="ARBA" id="ARBA00022989"/>
    </source>
</evidence>
<accession>A0A6M9PW09</accession>
<dbReference type="PANTHER" id="PTHR12714">
    <property type="entry name" value="PROTEIN-S ISOPRENYLCYSTEINE O-METHYLTRANSFERASE"/>
    <property type="match status" value="1"/>
</dbReference>
<keyword evidence="4 5" id="KW-0472">Membrane</keyword>
<dbReference type="Gene3D" id="1.20.120.1630">
    <property type="match status" value="1"/>
</dbReference>
<dbReference type="KEGG" id="pani:DCO16_07745"/>
<feature type="transmembrane region" description="Helical" evidence="5">
    <location>
        <begin position="44"/>
        <end position="65"/>
    </location>
</feature>
<keyword evidence="7" id="KW-1185">Reference proteome</keyword>
<name>A0A6M9PW09_9BURK</name>
<evidence type="ECO:0000256" key="4">
    <source>
        <dbReference type="ARBA" id="ARBA00023136"/>
    </source>
</evidence>
<feature type="transmembrane region" description="Helical" evidence="5">
    <location>
        <begin position="12"/>
        <end position="32"/>
    </location>
</feature>
<feature type="transmembrane region" description="Helical" evidence="5">
    <location>
        <begin position="96"/>
        <end position="127"/>
    </location>
</feature>
<evidence type="ECO:0000313" key="7">
    <source>
        <dbReference type="Proteomes" id="UP000500806"/>
    </source>
</evidence>
<comment type="subcellular location">
    <subcellularLocation>
        <location evidence="1">Endomembrane system</location>
        <topology evidence="1">Multi-pass membrane protein</topology>
    </subcellularLocation>
</comment>
<dbReference type="PANTHER" id="PTHR12714:SF9">
    <property type="entry name" value="PROTEIN-S-ISOPRENYLCYSTEINE O-METHYLTRANSFERASE"/>
    <property type="match status" value="1"/>
</dbReference>
<dbReference type="Pfam" id="PF04191">
    <property type="entry name" value="PEMT"/>
    <property type="match status" value="1"/>
</dbReference>
<dbReference type="Proteomes" id="UP000500806">
    <property type="component" value="Chromosome"/>
</dbReference>
<dbReference type="AlphaFoldDB" id="A0A6M9PW09"/>
<dbReference type="GO" id="GO:0008168">
    <property type="term" value="F:methyltransferase activity"/>
    <property type="evidence" value="ECO:0007669"/>
    <property type="project" value="UniProtKB-KW"/>
</dbReference>
<dbReference type="RefSeq" id="WP_173943114.1">
    <property type="nucleotide sequence ID" value="NZ_CBCSCD010000001.1"/>
</dbReference>
<sequence>MKHLSLLDRGLGYVLIQALLIGLLLFGPKGMLLIPSSKEFLAPYFEIFGILIASAGLIFTVVAAYHLGKNLTPLPCPKENAQLVQSGLYRLVRHPIYFGVLLVALGFLLIYPHIWILLEVFALVLFFDVKTRREEKWLIIRFPQYQDYQLKVKKLIPGIY</sequence>
<dbReference type="GO" id="GO:0012505">
    <property type="term" value="C:endomembrane system"/>
    <property type="evidence" value="ECO:0007669"/>
    <property type="project" value="UniProtKB-SubCell"/>
</dbReference>
<dbReference type="GO" id="GO:0032259">
    <property type="term" value="P:methylation"/>
    <property type="evidence" value="ECO:0007669"/>
    <property type="project" value="UniProtKB-KW"/>
</dbReference>
<evidence type="ECO:0000256" key="2">
    <source>
        <dbReference type="ARBA" id="ARBA00022692"/>
    </source>
</evidence>
<keyword evidence="6" id="KW-0808">Transferase</keyword>
<protein>
    <submittedName>
        <fullName evidence="6">Isoprenylcysteine carboxylmethyltransferase family protein</fullName>
    </submittedName>
</protein>
<evidence type="ECO:0000256" key="5">
    <source>
        <dbReference type="SAM" id="Phobius"/>
    </source>
</evidence>
<keyword evidence="6" id="KW-0489">Methyltransferase</keyword>
<evidence type="ECO:0000313" key="6">
    <source>
        <dbReference type="EMBL" id="QKM62955.1"/>
    </source>
</evidence>
<gene>
    <name evidence="6" type="ORF">DCO16_07745</name>
</gene>
<organism evidence="6 7">
    <name type="scientific">Polynucleobacter antarcticus</name>
    <dbReference type="NCBI Taxonomy" id="1743162"/>
    <lineage>
        <taxon>Bacteria</taxon>
        <taxon>Pseudomonadati</taxon>
        <taxon>Pseudomonadota</taxon>
        <taxon>Betaproteobacteria</taxon>
        <taxon>Burkholderiales</taxon>
        <taxon>Burkholderiaceae</taxon>
        <taxon>Polynucleobacter</taxon>
    </lineage>
</organism>
<proteinExistence type="predicted"/>
<evidence type="ECO:0000256" key="1">
    <source>
        <dbReference type="ARBA" id="ARBA00004127"/>
    </source>
</evidence>
<dbReference type="EMBL" id="CP028941">
    <property type="protein sequence ID" value="QKM62955.1"/>
    <property type="molecule type" value="Genomic_DNA"/>
</dbReference>
<keyword evidence="3 5" id="KW-1133">Transmembrane helix</keyword>